<dbReference type="InParanoid" id="V4TZE8"/>
<gene>
    <name evidence="9" type="ORF">CICLE_v10010144mg</name>
</gene>
<dbReference type="PROSITE" id="PS51892">
    <property type="entry name" value="SUBTILASE"/>
    <property type="match status" value="1"/>
</dbReference>
<evidence type="ECO:0000256" key="5">
    <source>
        <dbReference type="ARBA" id="ARBA00022825"/>
    </source>
</evidence>
<dbReference type="Gramene" id="ESR65953">
    <property type="protein sequence ID" value="ESR65953"/>
    <property type="gene ID" value="CICLE_v10010144mg"/>
</dbReference>
<reference evidence="9 10" key="1">
    <citation type="submission" date="2013-10" db="EMBL/GenBank/DDBJ databases">
        <authorList>
            <consortium name="International Citrus Genome Consortium"/>
            <person name="Jenkins J."/>
            <person name="Schmutz J."/>
            <person name="Prochnik S."/>
            <person name="Rokhsar D."/>
            <person name="Gmitter F."/>
            <person name="Ollitrault P."/>
            <person name="Machado M."/>
            <person name="Talon M."/>
            <person name="Wincker P."/>
            <person name="Jaillon O."/>
            <person name="Morgante M."/>
        </authorList>
    </citation>
    <scope>NUCLEOTIDE SEQUENCE</scope>
    <source>
        <strain evidence="10">cv. Clemenules</strain>
    </source>
</reference>
<sequence length="263" mass="28978">MVHGILTVVCAGIEGPDRGTVDNLAPWLLTVGVDRESSLVMLHLETISNSSEQALRLKARYLKIFMNWSAEKMPDSPMQLLKMRPGNHRGDTRRIPYNTDQGTSMASPHVAGAAGLIKTLHPDWGPAAIRSAIMTTATPRDTRNSPILEFNGTKATPLEYGSGPLSPNSAMDPGPVYELSLYDYSGYLSNRHCRESMVERFVNPESTPSSTYNVQVTDIPGISTAVESNSLTFTKYGEERTFKVTFTCKENVKPKDYVFGELT</sequence>
<dbReference type="KEGG" id="cic:CICLE_v10010144mg"/>
<proteinExistence type="inferred from homology"/>
<dbReference type="Pfam" id="PF00082">
    <property type="entry name" value="Peptidase_S8"/>
    <property type="match status" value="1"/>
</dbReference>
<comment type="similarity">
    <text evidence="1 6">Belongs to the peptidase S8 family.</text>
</comment>
<comment type="caution">
    <text evidence="6">Lacks conserved residue(s) required for the propagation of feature annotation.</text>
</comment>
<evidence type="ECO:0000313" key="10">
    <source>
        <dbReference type="Proteomes" id="UP000030687"/>
    </source>
</evidence>
<name>V4TZE8_CITCL</name>
<evidence type="ECO:0000256" key="4">
    <source>
        <dbReference type="ARBA" id="ARBA00022801"/>
    </source>
</evidence>
<dbReference type="Pfam" id="PF17766">
    <property type="entry name" value="fn3_6"/>
    <property type="match status" value="1"/>
</dbReference>
<organism evidence="9 10">
    <name type="scientific">Citrus clementina</name>
    <name type="common">Clementine</name>
    <name type="synonym">Citrus deliciosa x Citrus sinensis</name>
    <dbReference type="NCBI Taxonomy" id="85681"/>
    <lineage>
        <taxon>Eukaryota</taxon>
        <taxon>Viridiplantae</taxon>
        <taxon>Streptophyta</taxon>
        <taxon>Embryophyta</taxon>
        <taxon>Tracheophyta</taxon>
        <taxon>Spermatophyta</taxon>
        <taxon>Magnoliopsida</taxon>
        <taxon>eudicotyledons</taxon>
        <taxon>Gunneridae</taxon>
        <taxon>Pentapetalae</taxon>
        <taxon>rosids</taxon>
        <taxon>malvids</taxon>
        <taxon>Sapindales</taxon>
        <taxon>Rutaceae</taxon>
        <taxon>Aurantioideae</taxon>
        <taxon>Citrus</taxon>
    </lineage>
</organism>
<dbReference type="InterPro" id="IPR023828">
    <property type="entry name" value="Peptidase_S8_Ser-AS"/>
</dbReference>
<dbReference type="Gene3D" id="2.60.40.2310">
    <property type="match status" value="1"/>
</dbReference>
<accession>V4TZE8</accession>
<dbReference type="InterPro" id="IPR000209">
    <property type="entry name" value="Peptidase_S8/S53_dom"/>
</dbReference>
<dbReference type="STRING" id="85681.V4TZE8"/>
<dbReference type="EMBL" id="KI535697">
    <property type="protein sequence ID" value="ESR65953.1"/>
    <property type="molecule type" value="Genomic_DNA"/>
</dbReference>
<dbReference type="InterPro" id="IPR045051">
    <property type="entry name" value="SBT"/>
</dbReference>
<keyword evidence="10" id="KW-1185">Reference proteome</keyword>
<dbReference type="AlphaFoldDB" id="V4TZE8"/>
<keyword evidence="4" id="KW-0378">Hydrolase</keyword>
<dbReference type="GO" id="GO:0006508">
    <property type="term" value="P:proteolysis"/>
    <property type="evidence" value="ECO:0007669"/>
    <property type="project" value="UniProtKB-KW"/>
</dbReference>
<keyword evidence="5" id="KW-0720">Serine protease</keyword>
<dbReference type="OMA" id="TFTCKEN"/>
<dbReference type="InterPro" id="IPR041469">
    <property type="entry name" value="Subtilisin-like_FN3"/>
</dbReference>
<evidence type="ECO:0000259" key="8">
    <source>
        <dbReference type="Pfam" id="PF17766"/>
    </source>
</evidence>
<dbReference type="Gene3D" id="3.40.50.200">
    <property type="entry name" value="Peptidase S8/S53 domain"/>
    <property type="match status" value="1"/>
</dbReference>
<feature type="domain" description="Subtilisin-like protease fibronectin type-III" evidence="8">
    <location>
        <begin position="195"/>
        <end position="263"/>
    </location>
</feature>
<dbReference type="Proteomes" id="UP000030687">
    <property type="component" value="Unassembled WGS sequence"/>
</dbReference>
<dbReference type="InterPro" id="IPR036852">
    <property type="entry name" value="Peptidase_S8/S53_dom_sf"/>
</dbReference>
<evidence type="ECO:0000259" key="7">
    <source>
        <dbReference type="Pfam" id="PF00082"/>
    </source>
</evidence>
<evidence type="ECO:0000256" key="1">
    <source>
        <dbReference type="ARBA" id="ARBA00011073"/>
    </source>
</evidence>
<keyword evidence="3" id="KW-0732">Signal</keyword>
<dbReference type="PROSITE" id="PS00138">
    <property type="entry name" value="SUBTILASE_SER"/>
    <property type="match status" value="1"/>
</dbReference>
<keyword evidence="2" id="KW-0645">Protease</keyword>
<dbReference type="GO" id="GO:0004252">
    <property type="term" value="F:serine-type endopeptidase activity"/>
    <property type="evidence" value="ECO:0007669"/>
    <property type="project" value="InterPro"/>
</dbReference>
<dbReference type="PANTHER" id="PTHR10795">
    <property type="entry name" value="PROPROTEIN CONVERTASE SUBTILISIN/KEXIN"/>
    <property type="match status" value="1"/>
</dbReference>
<evidence type="ECO:0008006" key="11">
    <source>
        <dbReference type="Google" id="ProtNLM"/>
    </source>
</evidence>
<feature type="domain" description="Peptidase S8/S53" evidence="7">
    <location>
        <begin position="91"/>
        <end position="140"/>
    </location>
</feature>
<evidence type="ECO:0000256" key="2">
    <source>
        <dbReference type="ARBA" id="ARBA00022670"/>
    </source>
</evidence>
<protein>
    <recommendedName>
        <fullName evidence="11">Peptidase S8/S53 domain-containing protein</fullName>
    </recommendedName>
</protein>
<evidence type="ECO:0000256" key="6">
    <source>
        <dbReference type="PROSITE-ProRule" id="PRU01240"/>
    </source>
</evidence>
<evidence type="ECO:0000313" key="9">
    <source>
        <dbReference type="EMBL" id="ESR65953.1"/>
    </source>
</evidence>
<evidence type="ECO:0000256" key="3">
    <source>
        <dbReference type="ARBA" id="ARBA00022729"/>
    </source>
</evidence>
<dbReference type="SUPFAM" id="SSF52743">
    <property type="entry name" value="Subtilisin-like"/>
    <property type="match status" value="1"/>
</dbReference>